<sequence>MASYRAPIEDMTFLIDELLDVSGTLGELSAFTELGLGPELTTALLDEGAKLAGDVLAPLRRVGDEHPVTCKDGAITLPPGYADALQQLGAGGWMGISSDPEYGGQGLPELYATAACEMWNSANLAFGLAPMLSAGAALAIAAHGSEQQKQLYLPKMHAGEWAGTMNLTESGAGSDLGVMQTRAVPEEDHYRIHGQKIYITWGDHDATDNIIHLVLAKLPDAPEGSRGISLFLVPKFLVNADGSLGERNDVYPVSTEHKLGIHGSPTCVMAFGDKEGAIGYLIGEENRGLACMFTMMNEARLKVGVQGLAAAEGAYQQALAYAHERVQGGVPIVQHPDVRRMLLTMKSLNEAMRAFVYTEAVTMDLAHVGPEAERPRQQMRIDLMIPVIKCWLTEVGQELTSLGVQVHGGMGYVEETGAAQYLRDVRITSIYEGTNGIQAADLVARKLGRDQGGAMRDALADVALTVAALSSHEDAALQAIGHSLGDALAGVEETTAQVLETLQDNPEVALGAAFDYLMQCGYLFGGWHLARSAELATARLAAGVDNDFYRAKVATAGFYAEQILPRCAGHAGAVAGAAGSLSSYPVNWL</sequence>
<keyword evidence="4 10" id="KW-0274">FAD</keyword>
<evidence type="ECO:0000256" key="3">
    <source>
        <dbReference type="ARBA" id="ARBA00022630"/>
    </source>
</evidence>
<dbReference type="SUPFAM" id="SSF47203">
    <property type="entry name" value="Acyl-CoA dehydrogenase C-terminal domain-like"/>
    <property type="match status" value="1"/>
</dbReference>
<keyword evidence="16" id="KW-1185">Reference proteome</keyword>
<comment type="similarity">
    <text evidence="2 10">Belongs to the acyl-CoA dehydrogenase family.</text>
</comment>
<dbReference type="InterPro" id="IPR006091">
    <property type="entry name" value="Acyl-CoA_Oxase/DH_mid-dom"/>
</dbReference>
<dbReference type="GO" id="GO:0050660">
    <property type="term" value="F:flavin adenine dinucleotide binding"/>
    <property type="evidence" value="ECO:0007669"/>
    <property type="project" value="InterPro"/>
</dbReference>
<proteinExistence type="inferred from homology"/>
<dbReference type="Pfam" id="PF02771">
    <property type="entry name" value="Acyl-CoA_dh_N"/>
    <property type="match status" value="1"/>
</dbReference>
<accession>A0A2N5Y3J4</accession>
<evidence type="ECO:0000313" key="15">
    <source>
        <dbReference type="EMBL" id="PLW82959.1"/>
    </source>
</evidence>
<name>A0A2N5Y3J4_9GAMM</name>
<evidence type="ECO:0000256" key="9">
    <source>
        <dbReference type="ARBA" id="ARBA00069043"/>
    </source>
</evidence>
<dbReference type="PANTHER" id="PTHR42803:SF1">
    <property type="entry name" value="BROAD-SPECIFICITY LINEAR ACYL-COA DEHYDROGENASE FADE5"/>
    <property type="match status" value="1"/>
</dbReference>
<dbReference type="Pfam" id="PF12806">
    <property type="entry name" value="Acyl-CoA_dh_C"/>
    <property type="match status" value="1"/>
</dbReference>
<dbReference type="Gene3D" id="1.10.540.10">
    <property type="entry name" value="Acyl-CoA dehydrogenase/oxidase, N-terminal domain"/>
    <property type="match status" value="1"/>
</dbReference>
<evidence type="ECO:0000256" key="7">
    <source>
        <dbReference type="ARBA" id="ARBA00058683"/>
    </source>
</evidence>
<gene>
    <name evidence="15" type="ORF">CWI75_05860</name>
</gene>
<dbReference type="InterPro" id="IPR009100">
    <property type="entry name" value="AcylCoA_DH/oxidase_NM_dom_sf"/>
</dbReference>
<feature type="domain" description="Acetyl-CoA dehydrogenase-like C-terminal" evidence="14">
    <location>
        <begin position="461"/>
        <end position="581"/>
    </location>
</feature>
<evidence type="ECO:0000259" key="12">
    <source>
        <dbReference type="Pfam" id="PF02770"/>
    </source>
</evidence>
<dbReference type="InterPro" id="IPR037069">
    <property type="entry name" value="AcylCoA_DH/ox_N_sf"/>
</dbReference>
<dbReference type="FunFam" id="2.40.110.10:FF:000031">
    <property type="entry name" value="Acyl-CoA dehydrogenase, putative"/>
    <property type="match status" value="1"/>
</dbReference>
<dbReference type="PANTHER" id="PTHR42803">
    <property type="entry name" value="ACYL-COA DEHYDROGENASE"/>
    <property type="match status" value="1"/>
</dbReference>
<dbReference type="RefSeq" id="WP_101520559.1">
    <property type="nucleotide sequence ID" value="NZ_PKLZ01000003.1"/>
</dbReference>
<comment type="function">
    <text evidence="7">Involved in the assimilation of dimethylsulphoniopropionate (DMSP), an important compound in the fixation of carbon in marine phytoplankton, by mediating the conversion of 3-(methylthio)propanoyl-CoA (MMPA-CoA) to 3-(methylthio)acryloyl-CoA (MTA-CoA).</text>
</comment>
<dbReference type="InterPro" id="IPR013786">
    <property type="entry name" value="AcylCoA_DH/ox_N"/>
</dbReference>
<evidence type="ECO:0000313" key="16">
    <source>
        <dbReference type="Proteomes" id="UP000234845"/>
    </source>
</evidence>
<keyword evidence="3 10" id="KW-0285">Flavoprotein</keyword>
<evidence type="ECO:0000259" key="14">
    <source>
        <dbReference type="Pfam" id="PF12806"/>
    </source>
</evidence>
<feature type="domain" description="Acyl-CoA dehydrogenase/oxidase C-terminal" evidence="11">
    <location>
        <begin position="286"/>
        <end position="445"/>
    </location>
</feature>
<dbReference type="Gene3D" id="1.20.140.10">
    <property type="entry name" value="Butyryl-CoA Dehydrogenase, subunit A, domain 3"/>
    <property type="match status" value="1"/>
</dbReference>
<reference evidence="16" key="1">
    <citation type="submission" date="2017-11" db="EMBL/GenBank/DDBJ databases">
        <title>The draft genome sequence of Chromatocurvus sp. F02.</title>
        <authorList>
            <person name="Du Z.-J."/>
            <person name="Chang Y.-Q."/>
        </authorList>
    </citation>
    <scope>NUCLEOTIDE SEQUENCE [LARGE SCALE GENOMIC DNA]</scope>
    <source>
        <strain evidence="16">F02</strain>
    </source>
</reference>
<dbReference type="AlphaFoldDB" id="A0A2N5Y3J4"/>
<keyword evidence="5 10" id="KW-0560">Oxidoreductase</keyword>
<evidence type="ECO:0000256" key="1">
    <source>
        <dbReference type="ARBA" id="ARBA00001974"/>
    </source>
</evidence>
<feature type="domain" description="Acyl-CoA oxidase/dehydrogenase middle" evidence="12">
    <location>
        <begin position="165"/>
        <end position="271"/>
    </location>
</feature>
<dbReference type="InterPro" id="IPR046373">
    <property type="entry name" value="Acyl-CoA_Oxase/DH_mid-dom_sf"/>
</dbReference>
<dbReference type="EMBL" id="PKLZ01000003">
    <property type="protein sequence ID" value="PLW82959.1"/>
    <property type="molecule type" value="Genomic_DNA"/>
</dbReference>
<evidence type="ECO:0000256" key="10">
    <source>
        <dbReference type="RuleBase" id="RU362125"/>
    </source>
</evidence>
<evidence type="ECO:0000256" key="6">
    <source>
        <dbReference type="ARBA" id="ARBA00051388"/>
    </source>
</evidence>
<organism evidence="15 16">
    <name type="scientific">Kineobactrum sediminis</name>
    <dbReference type="NCBI Taxonomy" id="1905677"/>
    <lineage>
        <taxon>Bacteria</taxon>
        <taxon>Pseudomonadati</taxon>
        <taxon>Pseudomonadota</taxon>
        <taxon>Gammaproteobacteria</taxon>
        <taxon>Cellvibrionales</taxon>
        <taxon>Halieaceae</taxon>
        <taxon>Kineobactrum</taxon>
    </lineage>
</organism>
<dbReference type="Pfam" id="PF00441">
    <property type="entry name" value="Acyl-CoA_dh_1"/>
    <property type="match status" value="1"/>
</dbReference>
<dbReference type="InterPro" id="IPR036250">
    <property type="entry name" value="AcylCo_DH-like_C"/>
</dbReference>
<dbReference type="Pfam" id="PF02770">
    <property type="entry name" value="Acyl-CoA_dh_M"/>
    <property type="match status" value="1"/>
</dbReference>
<evidence type="ECO:0000256" key="8">
    <source>
        <dbReference type="ARBA" id="ARBA00066694"/>
    </source>
</evidence>
<dbReference type="InterPro" id="IPR025878">
    <property type="entry name" value="Acyl-CoA_dh-like_C_dom"/>
</dbReference>
<evidence type="ECO:0000259" key="13">
    <source>
        <dbReference type="Pfam" id="PF02771"/>
    </source>
</evidence>
<dbReference type="InterPro" id="IPR009075">
    <property type="entry name" value="AcylCo_DH/oxidase_C"/>
</dbReference>
<comment type="catalytic activity">
    <reaction evidence="6">
        <text>3-(methylsulfanyl)propanoyl-CoA + oxidized [electron-transfer flavoprotein] + H(+) = 3-(methylsulfanyl)acryloyl-CoA + reduced [electron-transfer flavoprotein]</text>
        <dbReference type="Rhea" id="RHEA:52612"/>
        <dbReference type="Rhea" id="RHEA-COMP:10685"/>
        <dbReference type="Rhea" id="RHEA-COMP:10686"/>
        <dbReference type="ChEBI" id="CHEBI:15378"/>
        <dbReference type="ChEBI" id="CHEBI:57692"/>
        <dbReference type="ChEBI" id="CHEBI:58307"/>
        <dbReference type="ChEBI" id="CHEBI:82815"/>
        <dbReference type="ChEBI" id="CHEBI:84994"/>
        <dbReference type="EC" id="1.3.99.41"/>
    </reaction>
    <physiologicalReaction direction="left-to-right" evidence="6">
        <dbReference type="Rhea" id="RHEA:52613"/>
    </physiologicalReaction>
</comment>
<protein>
    <recommendedName>
        <fullName evidence="9">3-methylmercaptopropionyl-CoA dehydrogenase</fullName>
        <ecNumber evidence="8">1.3.99.41</ecNumber>
    </recommendedName>
</protein>
<dbReference type="EC" id="1.3.99.41" evidence="8"/>
<evidence type="ECO:0000256" key="2">
    <source>
        <dbReference type="ARBA" id="ARBA00009347"/>
    </source>
</evidence>
<dbReference type="OrthoDB" id="9807883at2"/>
<evidence type="ECO:0000259" key="11">
    <source>
        <dbReference type="Pfam" id="PF00441"/>
    </source>
</evidence>
<dbReference type="SUPFAM" id="SSF56645">
    <property type="entry name" value="Acyl-CoA dehydrogenase NM domain-like"/>
    <property type="match status" value="1"/>
</dbReference>
<dbReference type="Gene3D" id="2.40.110.10">
    <property type="entry name" value="Butyryl-CoA Dehydrogenase, subunit A, domain 2"/>
    <property type="match status" value="1"/>
</dbReference>
<comment type="caution">
    <text evidence="15">The sequence shown here is derived from an EMBL/GenBank/DDBJ whole genome shotgun (WGS) entry which is preliminary data.</text>
</comment>
<dbReference type="InterPro" id="IPR052166">
    <property type="entry name" value="Diverse_Acyl-CoA_DH"/>
</dbReference>
<evidence type="ECO:0000256" key="5">
    <source>
        <dbReference type="ARBA" id="ARBA00023002"/>
    </source>
</evidence>
<comment type="cofactor">
    <cofactor evidence="1 10">
        <name>FAD</name>
        <dbReference type="ChEBI" id="CHEBI:57692"/>
    </cofactor>
</comment>
<evidence type="ECO:0000256" key="4">
    <source>
        <dbReference type="ARBA" id="ARBA00022827"/>
    </source>
</evidence>
<feature type="domain" description="Acyl-CoA dehydrogenase/oxidase N-terminal" evidence="13">
    <location>
        <begin position="82"/>
        <end position="160"/>
    </location>
</feature>
<dbReference type="Proteomes" id="UP000234845">
    <property type="component" value="Unassembled WGS sequence"/>
</dbReference>
<dbReference type="GO" id="GO:0016627">
    <property type="term" value="F:oxidoreductase activity, acting on the CH-CH group of donors"/>
    <property type="evidence" value="ECO:0007669"/>
    <property type="project" value="InterPro"/>
</dbReference>